<comment type="caution">
    <text evidence="4">The sequence shown here is derived from an EMBL/GenBank/DDBJ whole genome shotgun (WGS) entry which is preliminary data.</text>
</comment>
<evidence type="ECO:0000259" key="3">
    <source>
        <dbReference type="Pfam" id="PF25023"/>
    </source>
</evidence>
<organism evidence="4 5">
    <name type="scientific">Paenibacillus elgii</name>
    <dbReference type="NCBI Taxonomy" id="189691"/>
    <lineage>
        <taxon>Bacteria</taxon>
        <taxon>Bacillati</taxon>
        <taxon>Bacillota</taxon>
        <taxon>Bacilli</taxon>
        <taxon>Bacillales</taxon>
        <taxon>Paenibacillaceae</taxon>
        <taxon>Paenibacillus</taxon>
    </lineage>
</organism>
<evidence type="ECO:0000256" key="2">
    <source>
        <dbReference type="SAM" id="SignalP"/>
    </source>
</evidence>
<dbReference type="Gene3D" id="2.60.120.260">
    <property type="entry name" value="Galactose-binding domain-like"/>
    <property type="match status" value="1"/>
</dbReference>
<dbReference type="Pfam" id="PF25023">
    <property type="entry name" value="TEN_YD-shell"/>
    <property type="match status" value="1"/>
</dbReference>
<feature type="non-terminal residue" evidence="4">
    <location>
        <position position="287"/>
    </location>
</feature>
<dbReference type="EMBL" id="PYHP01000038">
    <property type="protein sequence ID" value="PUA38348.1"/>
    <property type="molecule type" value="Genomic_DNA"/>
</dbReference>
<dbReference type="Proteomes" id="UP000244184">
    <property type="component" value="Unassembled WGS sequence"/>
</dbReference>
<dbReference type="AlphaFoldDB" id="A0A2T6G2K4"/>
<evidence type="ECO:0000313" key="4">
    <source>
        <dbReference type="EMBL" id="PUA38348.1"/>
    </source>
</evidence>
<sequence length="287" mass="31972">MLKKTISFLTCIILMLTYVASIARANETKYLYDIKGQLAEMASSEGTIEYQYDEQGNLLRKNKTNNLLVNSSFKQITKADDVADTWTKWPAPNASNEFAIVKTPKNVQKISGSGIKNWDYVGIYQETAVLPNRSINVNARINVEKLQNARVYLYVDYMTAEGKYTMAPSTIAEYNYPTNGGYITLAGSGTVPSNAAYARVYAMIRSVGDGGSGTIYVDSMRLWYGEENLLNNNELDGKSDVADTWMKWLAPNASNEFAIVKTPKNVQKISGSGIKNWDYIGIYQETA</sequence>
<reference evidence="4 5" key="1">
    <citation type="submission" date="2018-03" db="EMBL/GenBank/DDBJ databases">
        <title>Genome sequence of Paenibacillus elgii strain AC13 an antimicrobial compound producing bacteria.</title>
        <authorList>
            <person name="Kurokawa A.S."/>
            <person name="Araujo J.F."/>
            <person name="Costa R.A."/>
            <person name="Ortega D.B."/>
            <person name="Pires A.S."/>
            <person name="Pappas G.J.Jr."/>
            <person name="Franco O.L."/>
            <person name="Barreto C."/>
            <person name="Magalhaes B.S."/>
            <person name="Kruger R.H."/>
        </authorList>
    </citation>
    <scope>NUCLEOTIDE SEQUENCE [LARGE SCALE GENOMIC DNA]</scope>
    <source>
        <strain evidence="4 5">AC13</strain>
    </source>
</reference>
<dbReference type="InterPro" id="IPR056823">
    <property type="entry name" value="TEN-like_YD-shell"/>
</dbReference>
<evidence type="ECO:0000256" key="1">
    <source>
        <dbReference type="ARBA" id="ARBA00022737"/>
    </source>
</evidence>
<name>A0A2T6G2K4_9BACL</name>
<gene>
    <name evidence="4" type="ORF">C8Z91_15295</name>
</gene>
<feature type="signal peptide" evidence="2">
    <location>
        <begin position="1"/>
        <end position="25"/>
    </location>
</feature>
<feature type="chain" id="PRO_5015675678" description="Teneurin-like YD-shell domain-containing protein" evidence="2">
    <location>
        <begin position="26"/>
        <end position="287"/>
    </location>
</feature>
<evidence type="ECO:0000313" key="5">
    <source>
        <dbReference type="Proteomes" id="UP000244184"/>
    </source>
</evidence>
<keyword evidence="1" id="KW-0677">Repeat</keyword>
<proteinExistence type="predicted"/>
<protein>
    <recommendedName>
        <fullName evidence="3">Teneurin-like YD-shell domain-containing protein</fullName>
    </recommendedName>
</protein>
<feature type="domain" description="Teneurin-like YD-shell" evidence="3">
    <location>
        <begin position="23"/>
        <end position="82"/>
    </location>
</feature>
<keyword evidence="2" id="KW-0732">Signal</keyword>
<dbReference type="RefSeq" id="WP_146189905.1">
    <property type="nucleotide sequence ID" value="NZ_PYHP01000038.1"/>
</dbReference>
<accession>A0A2T6G2K4</accession>